<evidence type="ECO:0000313" key="3">
    <source>
        <dbReference type="Proteomes" id="UP000007993"/>
    </source>
</evidence>
<dbReference type="PATRIC" id="fig|993517.3.peg.1397"/>
<gene>
    <name evidence="2" type="ORF">RBSH_01278</name>
</gene>
<proteinExistence type="predicted"/>
<sequence>MQPKSALHFRTQNGRTDLDSGDPKTRKKSLSHFIDWKRIFHGRAHPIDFRVRA</sequence>
<dbReference type="AlphaFoldDB" id="K5DKF8"/>
<evidence type="ECO:0000256" key="1">
    <source>
        <dbReference type="SAM" id="MobiDB-lite"/>
    </source>
</evidence>
<organism evidence="2 3">
    <name type="scientific">Rhodopirellula baltica SH28</name>
    <dbReference type="NCBI Taxonomy" id="993517"/>
    <lineage>
        <taxon>Bacteria</taxon>
        <taxon>Pseudomonadati</taxon>
        <taxon>Planctomycetota</taxon>
        <taxon>Planctomycetia</taxon>
        <taxon>Pirellulales</taxon>
        <taxon>Pirellulaceae</taxon>
        <taxon>Rhodopirellula</taxon>
    </lineage>
</organism>
<dbReference type="Proteomes" id="UP000007993">
    <property type="component" value="Unassembled WGS sequence"/>
</dbReference>
<evidence type="ECO:0000313" key="2">
    <source>
        <dbReference type="EMBL" id="EKK03359.1"/>
    </source>
</evidence>
<protein>
    <submittedName>
        <fullName evidence="2">Uncharacterized protein</fullName>
    </submittedName>
</protein>
<feature type="region of interest" description="Disordered" evidence="1">
    <location>
        <begin position="1"/>
        <end position="25"/>
    </location>
</feature>
<name>K5DKF8_RHOBT</name>
<comment type="caution">
    <text evidence="2">The sequence shown here is derived from an EMBL/GenBank/DDBJ whole genome shotgun (WGS) entry which is preliminary data.</text>
</comment>
<dbReference type="EMBL" id="AMCW01000030">
    <property type="protein sequence ID" value="EKK03359.1"/>
    <property type="molecule type" value="Genomic_DNA"/>
</dbReference>
<accession>K5DKF8</accession>
<reference evidence="2 3" key="1">
    <citation type="journal article" date="2013" name="Mar. Genomics">
        <title>Expression of sulfatases in Rhodopirellula baltica and the diversity of sulfatases in the genus Rhodopirellula.</title>
        <authorList>
            <person name="Wegner C.E."/>
            <person name="Richter-Heitmann T."/>
            <person name="Klindworth A."/>
            <person name="Klockow C."/>
            <person name="Richter M."/>
            <person name="Achstetter T."/>
            <person name="Glockner F.O."/>
            <person name="Harder J."/>
        </authorList>
    </citation>
    <scope>NUCLEOTIDE SEQUENCE [LARGE SCALE GENOMIC DNA]</scope>
    <source>
        <strain evidence="2 3">SH28</strain>
    </source>
</reference>